<evidence type="ECO:0000313" key="3">
    <source>
        <dbReference type="EMBL" id="WOG89825.1"/>
    </source>
</evidence>
<sequence>MPVSGDSQHPAGYKTEVPSFRWEVSAPFRPSFDLTKRLLSSVYQYDPIRDSIEQSNLADVYSRFSGAGQESIVSGYNVGEQSFGRNQNILDSNLNKINYGKDLFSAETGTPLSAITEMQNKVAAPKEEKLLESLYIQDIKKRNTPNTENDEYATQTDSSRQKLKSGDMAGRISEMEVGVKVSEDIAKETKALKHFRAALIEFVKELVKPTWREGNLSKDAHKTIVKRAVDKVLSTIPAHQIPFTSEAVDLYLSSSQSKISKLVEGYIDKYGKI</sequence>
<reference evidence="3" key="1">
    <citation type="journal article" date="2016" name="Nat. Genet.">
        <title>A high-quality carrot genome assembly provides new insights into carotenoid accumulation and asterid genome evolution.</title>
        <authorList>
            <person name="Iorizzo M."/>
            <person name="Ellison S."/>
            <person name="Senalik D."/>
            <person name="Zeng P."/>
            <person name="Satapoomin P."/>
            <person name="Huang J."/>
            <person name="Bowman M."/>
            <person name="Iovene M."/>
            <person name="Sanseverino W."/>
            <person name="Cavagnaro P."/>
            <person name="Yildiz M."/>
            <person name="Macko-Podgorni A."/>
            <person name="Moranska E."/>
            <person name="Grzebelus E."/>
            <person name="Grzebelus D."/>
            <person name="Ashrafi H."/>
            <person name="Zheng Z."/>
            <person name="Cheng S."/>
            <person name="Spooner D."/>
            <person name="Van Deynze A."/>
            <person name="Simon P."/>
        </authorList>
    </citation>
    <scope>NUCLEOTIDE SEQUENCE</scope>
    <source>
        <tissue evidence="3">Leaf</tissue>
    </source>
</reference>
<dbReference type="PANTHER" id="PTHR36886:SF3">
    <property type="entry name" value="PROTEIN FRIGIDA-ESSENTIAL 1"/>
    <property type="match status" value="1"/>
</dbReference>
<dbReference type="PANTHER" id="PTHR36886">
    <property type="entry name" value="PROTEIN FRIGIDA-ESSENTIAL 1"/>
    <property type="match status" value="1"/>
</dbReference>
<gene>
    <name evidence="3" type="ORF">DCAR_0209064</name>
</gene>
<proteinExistence type="predicted"/>
<name>A0AAF0WH47_DAUCS</name>
<dbReference type="EMBL" id="CP093344">
    <property type="protein sequence ID" value="WOG89825.1"/>
    <property type="molecule type" value="Genomic_DNA"/>
</dbReference>
<dbReference type="AlphaFoldDB" id="A0AAF0WH47"/>
<feature type="compositionally biased region" description="Polar residues" evidence="1">
    <location>
        <begin position="144"/>
        <end position="158"/>
    </location>
</feature>
<evidence type="ECO:0000256" key="1">
    <source>
        <dbReference type="SAM" id="MobiDB-lite"/>
    </source>
</evidence>
<evidence type="ECO:0000259" key="2">
    <source>
        <dbReference type="Pfam" id="PF23030"/>
    </source>
</evidence>
<dbReference type="Proteomes" id="UP000077755">
    <property type="component" value="Chromosome 2"/>
</dbReference>
<protein>
    <recommendedName>
        <fullName evidence="2">SFR19-like C-terminal domain-containing protein</fullName>
    </recommendedName>
</protein>
<feature type="domain" description="SFR19-like C-terminal" evidence="2">
    <location>
        <begin position="194"/>
        <end position="271"/>
    </location>
</feature>
<dbReference type="InterPro" id="IPR057031">
    <property type="entry name" value="SFR19-like_C"/>
</dbReference>
<reference evidence="3" key="2">
    <citation type="submission" date="2022-03" db="EMBL/GenBank/DDBJ databases">
        <title>Draft title - Genomic analysis of global carrot germplasm unveils the trajectory of domestication and the origin of high carotenoid orange carrot.</title>
        <authorList>
            <person name="Iorizzo M."/>
            <person name="Ellison S."/>
            <person name="Senalik D."/>
            <person name="Macko-Podgorni A."/>
            <person name="Grzebelus D."/>
            <person name="Bostan H."/>
            <person name="Rolling W."/>
            <person name="Curaba J."/>
            <person name="Simon P."/>
        </authorList>
    </citation>
    <scope>NUCLEOTIDE SEQUENCE</scope>
    <source>
        <tissue evidence="3">Leaf</tissue>
    </source>
</reference>
<evidence type="ECO:0000313" key="4">
    <source>
        <dbReference type="Proteomes" id="UP000077755"/>
    </source>
</evidence>
<dbReference type="Pfam" id="PF23030">
    <property type="entry name" value="SCAF11-like_C"/>
    <property type="match status" value="1"/>
</dbReference>
<dbReference type="InterPro" id="IPR052650">
    <property type="entry name" value="Zinc_finger_CCCH"/>
</dbReference>
<keyword evidence="4" id="KW-1185">Reference proteome</keyword>
<accession>A0AAF0WH47</accession>
<organism evidence="3 4">
    <name type="scientific">Daucus carota subsp. sativus</name>
    <name type="common">Carrot</name>
    <dbReference type="NCBI Taxonomy" id="79200"/>
    <lineage>
        <taxon>Eukaryota</taxon>
        <taxon>Viridiplantae</taxon>
        <taxon>Streptophyta</taxon>
        <taxon>Embryophyta</taxon>
        <taxon>Tracheophyta</taxon>
        <taxon>Spermatophyta</taxon>
        <taxon>Magnoliopsida</taxon>
        <taxon>eudicotyledons</taxon>
        <taxon>Gunneridae</taxon>
        <taxon>Pentapetalae</taxon>
        <taxon>asterids</taxon>
        <taxon>campanulids</taxon>
        <taxon>Apiales</taxon>
        <taxon>Apiaceae</taxon>
        <taxon>Apioideae</taxon>
        <taxon>Scandiceae</taxon>
        <taxon>Daucinae</taxon>
        <taxon>Daucus</taxon>
        <taxon>Daucus sect. Daucus</taxon>
    </lineage>
</organism>
<feature type="region of interest" description="Disordered" evidence="1">
    <location>
        <begin position="142"/>
        <end position="166"/>
    </location>
</feature>